<dbReference type="AlphaFoldDB" id="A0A843XIT9"/>
<reference evidence="1" key="1">
    <citation type="submission" date="2017-07" db="EMBL/GenBank/DDBJ databases">
        <title>Taro Niue Genome Assembly and Annotation.</title>
        <authorList>
            <person name="Atibalentja N."/>
            <person name="Keating K."/>
            <person name="Fields C.J."/>
        </authorList>
    </citation>
    <scope>NUCLEOTIDE SEQUENCE</scope>
    <source>
        <strain evidence="1">Niue_2</strain>
        <tissue evidence="1">Leaf</tissue>
    </source>
</reference>
<gene>
    <name evidence="1" type="ORF">Taro_052046</name>
</gene>
<protein>
    <submittedName>
        <fullName evidence="1">Uncharacterized protein</fullName>
    </submittedName>
</protein>
<feature type="non-terminal residue" evidence="1">
    <location>
        <position position="1"/>
    </location>
</feature>
<proteinExistence type="predicted"/>
<dbReference type="EMBL" id="NMUH01008612">
    <property type="protein sequence ID" value="MQM19045.1"/>
    <property type="molecule type" value="Genomic_DNA"/>
</dbReference>
<accession>A0A843XIT9</accession>
<organism evidence="1 2">
    <name type="scientific">Colocasia esculenta</name>
    <name type="common">Wild taro</name>
    <name type="synonym">Arum esculentum</name>
    <dbReference type="NCBI Taxonomy" id="4460"/>
    <lineage>
        <taxon>Eukaryota</taxon>
        <taxon>Viridiplantae</taxon>
        <taxon>Streptophyta</taxon>
        <taxon>Embryophyta</taxon>
        <taxon>Tracheophyta</taxon>
        <taxon>Spermatophyta</taxon>
        <taxon>Magnoliopsida</taxon>
        <taxon>Liliopsida</taxon>
        <taxon>Araceae</taxon>
        <taxon>Aroideae</taxon>
        <taxon>Colocasieae</taxon>
        <taxon>Colocasia</taxon>
    </lineage>
</organism>
<evidence type="ECO:0000313" key="1">
    <source>
        <dbReference type="EMBL" id="MQM19045.1"/>
    </source>
</evidence>
<dbReference type="Proteomes" id="UP000652761">
    <property type="component" value="Unassembled WGS sequence"/>
</dbReference>
<feature type="non-terminal residue" evidence="1">
    <location>
        <position position="203"/>
    </location>
</feature>
<name>A0A843XIT9_COLES</name>
<comment type="caution">
    <text evidence="1">The sequence shown here is derived from an EMBL/GenBank/DDBJ whole genome shotgun (WGS) entry which is preliminary data.</text>
</comment>
<keyword evidence="2" id="KW-1185">Reference proteome</keyword>
<sequence length="203" mass="22727">TPAEQSSHELCSARGLCWRIFGRFNLLELGSTCSRREDAARSGGNVVWAPYFACFAKRQLDLPSVASRLRGNDRKAIMMRKSNNNTNRRMADDKGKALEASEQKNKVSLITHSVSRIAQNVKGDVPFLQPTQPVLEVPPPPMNLDALINVKLDRLIELMMVRATRDKHSHSHNPFTIMGRHHIVEHLQLAAASLLKKIASSRT</sequence>
<evidence type="ECO:0000313" key="2">
    <source>
        <dbReference type="Proteomes" id="UP000652761"/>
    </source>
</evidence>